<feature type="compositionally biased region" description="Pro residues" evidence="4">
    <location>
        <begin position="202"/>
        <end position="221"/>
    </location>
</feature>
<feature type="compositionally biased region" description="Low complexity" evidence="4">
    <location>
        <begin position="153"/>
        <end position="180"/>
    </location>
</feature>
<dbReference type="InterPro" id="IPR011333">
    <property type="entry name" value="SKP1/BTB/POZ_sf"/>
</dbReference>
<evidence type="ECO:0000313" key="7">
    <source>
        <dbReference type="Proteomes" id="UP000612055"/>
    </source>
</evidence>
<feature type="region of interest" description="Disordered" evidence="4">
    <location>
        <begin position="193"/>
        <end position="222"/>
    </location>
</feature>
<dbReference type="SMART" id="SM00225">
    <property type="entry name" value="BTB"/>
    <property type="match status" value="1"/>
</dbReference>
<dbReference type="InterPro" id="IPR011042">
    <property type="entry name" value="6-blade_b-propeller_TolB-like"/>
</dbReference>
<evidence type="ECO:0000256" key="3">
    <source>
        <dbReference type="ARBA" id="ARBA00023043"/>
    </source>
</evidence>
<dbReference type="Proteomes" id="UP000612055">
    <property type="component" value="Unassembled WGS sequence"/>
</dbReference>
<name>A0A835YD69_9CHLO</name>
<dbReference type="PROSITE" id="PS50097">
    <property type="entry name" value="BTB"/>
    <property type="match status" value="1"/>
</dbReference>
<dbReference type="PANTHER" id="PTHR46231:SF1">
    <property type="entry name" value="ANKYRIN REPEAT AND BTB_POZ DOMAIN-CONTAINING PROTEIN 1"/>
    <property type="match status" value="1"/>
</dbReference>
<reference evidence="6" key="1">
    <citation type="journal article" date="2020" name="bioRxiv">
        <title>Comparative genomics of Chlamydomonas.</title>
        <authorList>
            <person name="Craig R.J."/>
            <person name="Hasan A.R."/>
            <person name="Ness R.W."/>
            <person name="Keightley P.D."/>
        </authorList>
    </citation>
    <scope>NUCLEOTIDE SEQUENCE</scope>
    <source>
        <strain evidence="6">CCAP 11/70</strain>
    </source>
</reference>
<dbReference type="CDD" id="cd18186">
    <property type="entry name" value="BTB_POZ_ZBTB_KLHL-like"/>
    <property type="match status" value="1"/>
</dbReference>
<feature type="region of interest" description="Disordered" evidence="4">
    <location>
        <begin position="68"/>
        <end position="87"/>
    </location>
</feature>
<dbReference type="SUPFAM" id="SSF101898">
    <property type="entry name" value="NHL repeat"/>
    <property type="match status" value="1"/>
</dbReference>
<accession>A0A835YD69</accession>
<dbReference type="GO" id="GO:0005737">
    <property type="term" value="C:cytoplasm"/>
    <property type="evidence" value="ECO:0007669"/>
    <property type="project" value="TreeGrafter"/>
</dbReference>
<protein>
    <recommendedName>
        <fullName evidence="5">BTB domain-containing protein</fullName>
    </recommendedName>
</protein>
<dbReference type="AlphaFoldDB" id="A0A835YD69"/>
<comment type="caution">
    <text evidence="6">The sequence shown here is derived from an EMBL/GenBank/DDBJ whole genome shotgun (WGS) entry which is preliminary data.</text>
</comment>
<dbReference type="Gene3D" id="2.120.10.30">
    <property type="entry name" value="TolB, C-terminal domain"/>
    <property type="match status" value="2"/>
</dbReference>
<dbReference type="Pfam" id="PF00651">
    <property type="entry name" value="BTB"/>
    <property type="match status" value="1"/>
</dbReference>
<evidence type="ECO:0000313" key="6">
    <source>
        <dbReference type="EMBL" id="KAG2500446.1"/>
    </source>
</evidence>
<dbReference type="EMBL" id="JAEHOE010000004">
    <property type="protein sequence ID" value="KAG2500446.1"/>
    <property type="molecule type" value="Genomic_DNA"/>
</dbReference>
<evidence type="ECO:0000256" key="2">
    <source>
        <dbReference type="ARBA" id="ARBA00022737"/>
    </source>
</evidence>
<evidence type="ECO:0000259" key="5">
    <source>
        <dbReference type="PROSITE" id="PS50097"/>
    </source>
</evidence>
<keyword evidence="7" id="KW-1185">Reference proteome</keyword>
<dbReference type="InterPro" id="IPR000210">
    <property type="entry name" value="BTB/POZ_dom"/>
</dbReference>
<comment type="pathway">
    <text evidence="1">Protein modification; protein ubiquitination.</text>
</comment>
<feature type="region of interest" description="Disordered" evidence="4">
    <location>
        <begin position="143"/>
        <end position="180"/>
    </location>
</feature>
<feature type="domain" description="BTB" evidence="5">
    <location>
        <begin position="366"/>
        <end position="433"/>
    </location>
</feature>
<organism evidence="6 7">
    <name type="scientific">Edaphochlamys debaryana</name>
    <dbReference type="NCBI Taxonomy" id="47281"/>
    <lineage>
        <taxon>Eukaryota</taxon>
        <taxon>Viridiplantae</taxon>
        <taxon>Chlorophyta</taxon>
        <taxon>core chlorophytes</taxon>
        <taxon>Chlorophyceae</taxon>
        <taxon>CS clade</taxon>
        <taxon>Chlamydomonadales</taxon>
        <taxon>Chlamydomonadales incertae sedis</taxon>
        <taxon>Edaphochlamys</taxon>
    </lineage>
</organism>
<keyword evidence="2" id="KW-0677">Repeat</keyword>
<dbReference type="GO" id="GO:0000151">
    <property type="term" value="C:ubiquitin ligase complex"/>
    <property type="evidence" value="ECO:0007669"/>
    <property type="project" value="TreeGrafter"/>
</dbReference>
<evidence type="ECO:0000256" key="1">
    <source>
        <dbReference type="ARBA" id="ARBA00004906"/>
    </source>
</evidence>
<dbReference type="InterPro" id="IPR044515">
    <property type="entry name" value="ABTB1"/>
</dbReference>
<proteinExistence type="predicted"/>
<dbReference type="Gene3D" id="3.30.710.10">
    <property type="entry name" value="Potassium Channel Kv1.1, Chain A"/>
    <property type="match status" value="1"/>
</dbReference>
<evidence type="ECO:0000256" key="4">
    <source>
        <dbReference type="SAM" id="MobiDB-lite"/>
    </source>
</evidence>
<keyword evidence="3" id="KW-0040">ANK repeat</keyword>
<dbReference type="PANTHER" id="PTHR46231">
    <property type="entry name" value="ANKYRIN REPEAT AND BTB/POZ DOMAIN-CONTAINING PROTEIN 1"/>
    <property type="match status" value="1"/>
</dbReference>
<sequence length="554" mass="56945">MSNELLPIVGASSIGGLELGASLAHVDAQPQGFIGPIFDPHSGCIFVISGVSILRVRLREGRATVDMFAGHPSQRGQEDGNGEASRFQSPNFLAVDGVGSLYVADQDCIRCCWPTNALCDDSQSLPVQVTTLPFPPPNFISGLTFAPAGPGPAGTSAPSPSSTTNSTSSPATNPTTPSGSLIFSTATALYRMTMNPRDHPSPDPSAPDPHRPPPPASPPLIPYTAALLAGREGVSGSADGPSTDARFRSLVGGLVSDAQGSVYLADSDVDLGSCALRRVSPGGEVLTLVEGLAGRLIRPAILPNGAIAFCDYAQDCLRVLGLGLQPAGLGAAWGGAGEGRGGAAAPGRTLHADMGALLDAQPDGTADLTLVVAGRRFPAHRAILIARCDYFKQRLTGDFADGAATELSLPDADPAAFELLLRFVYTGRADIPPALAPAVAELADRLLLPELCAEAQAAVLGGVTPEGVVGLMLWAEARGEAFEGLLGDLKAWYLQHQVEVLQLARDSLLRLSAASPDLMVALLAEGLGLGREGLGREGLGREGSGAGKTAARGR</sequence>
<gene>
    <name evidence="6" type="ORF">HYH03_002014</name>
</gene>
<dbReference type="SUPFAM" id="SSF54695">
    <property type="entry name" value="POZ domain"/>
    <property type="match status" value="1"/>
</dbReference>
<dbReference type="OrthoDB" id="6359943at2759"/>